<keyword evidence="1" id="KW-0805">Transcription regulation</keyword>
<evidence type="ECO:0000256" key="1">
    <source>
        <dbReference type="ARBA" id="ARBA00023015"/>
    </source>
</evidence>
<organism evidence="6 7">
    <name type="scientific">Microbacterium murale</name>
    <dbReference type="NCBI Taxonomy" id="1081040"/>
    <lineage>
        <taxon>Bacteria</taxon>
        <taxon>Bacillati</taxon>
        <taxon>Actinomycetota</taxon>
        <taxon>Actinomycetes</taxon>
        <taxon>Micrococcales</taxon>
        <taxon>Microbacteriaceae</taxon>
        <taxon>Microbacterium</taxon>
    </lineage>
</organism>
<gene>
    <name evidence="6" type="ORF">GCM10007269_33570</name>
</gene>
<dbReference type="SUPFAM" id="SSF48498">
    <property type="entry name" value="Tetracyclin repressor-like, C-terminal domain"/>
    <property type="match status" value="1"/>
</dbReference>
<dbReference type="Pfam" id="PF00440">
    <property type="entry name" value="TetR_N"/>
    <property type="match status" value="1"/>
</dbReference>
<evidence type="ECO:0000313" key="7">
    <source>
        <dbReference type="Proteomes" id="UP000629365"/>
    </source>
</evidence>
<evidence type="ECO:0000259" key="5">
    <source>
        <dbReference type="PROSITE" id="PS50977"/>
    </source>
</evidence>
<feature type="DNA-binding region" description="H-T-H motif" evidence="4">
    <location>
        <begin position="33"/>
        <end position="52"/>
    </location>
</feature>
<accession>A0ABQ1S1P4</accession>
<dbReference type="Proteomes" id="UP000629365">
    <property type="component" value="Unassembled WGS sequence"/>
</dbReference>
<keyword evidence="2 4" id="KW-0238">DNA-binding</keyword>
<keyword evidence="3" id="KW-0804">Transcription</keyword>
<keyword evidence="7" id="KW-1185">Reference proteome</keyword>
<dbReference type="InterPro" id="IPR050109">
    <property type="entry name" value="HTH-type_TetR-like_transc_reg"/>
</dbReference>
<comment type="caution">
    <text evidence="6">The sequence shown here is derived from an EMBL/GenBank/DDBJ whole genome shotgun (WGS) entry which is preliminary data.</text>
</comment>
<dbReference type="InterPro" id="IPR001647">
    <property type="entry name" value="HTH_TetR"/>
</dbReference>
<name>A0ABQ1S1P4_9MICO</name>
<dbReference type="PANTHER" id="PTHR30055:SF234">
    <property type="entry name" value="HTH-TYPE TRANSCRIPTIONAL REGULATOR BETI"/>
    <property type="match status" value="1"/>
</dbReference>
<dbReference type="InterPro" id="IPR009057">
    <property type="entry name" value="Homeodomain-like_sf"/>
</dbReference>
<dbReference type="EMBL" id="BMCM01000006">
    <property type="protein sequence ID" value="GGD88089.1"/>
    <property type="molecule type" value="Genomic_DNA"/>
</dbReference>
<dbReference type="InterPro" id="IPR036271">
    <property type="entry name" value="Tet_transcr_reg_TetR-rel_C_sf"/>
</dbReference>
<protein>
    <recommendedName>
        <fullName evidence="5">HTH tetR-type domain-containing protein</fullName>
    </recommendedName>
</protein>
<dbReference type="PANTHER" id="PTHR30055">
    <property type="entry name" value="HTH-TYPE TRANSCRIPTIONAL REGULATOR RUTR"/>
    <property type="match status" value="1"/>
</dbReference>
<dbReference type="SUPFAM" id="SSF46689">
    <property type="entry name" value="Homeodomain-like"/>
    <property type="match status" value="1"/>
</dbReference>
<proteinExistence type="predicted"/>
<evidence type="ECO:0000256" key="3">
    <source>
        <dbReference type="ARBA" id="ARBA00023163"/>
    </source>
</evidence>
<reference evidence="7" key="1">
    <citation type="journal article" date="2019" name="Int. J. Syst. Evol. Microbiol.">
        <title>The Global Catalogue of Microorganisms (GCM) 10K type strain sequencing project: providing services to taxonomists for standard genome sequencing and annotation.</title>
        <authorList>
            <consortium name="The Broad Institute Genomics Platform"/>
            <consortium name="The Broad Institute Genome Sequencing Center for Infectious Disease"/>
            <person name="Wu L."/>
            <person name="Ma J."/>
        </authorList>
    </citation>
    <scope>NUCLEOTIDE SEQUENCE [LARGE SCALE GENOMIC DNA]</scope>
    <source>
        <strain evidence="7">CCM 7640</strain>
    </source>
</reference>
<dbReference type="Gene3D" id="1.10.357.10">
    <property type="entry name" value="Tetracycline Repressor, domain 2"/>
    <property type="match status" value="1"/>
</dbReference>
<sequence>MQTDTARAHAMEETSRRILDVALEVLGRNPDAGMADIAAAARVVRRTVYGYFPTRSVLVQTLAHQAVDEIASALDSIKVPGRAPEAIWVGFIEYLWPVAHRYRVLLALRRGEYGEEIHAVLGPVDRALAELVQEGQDTGGFGRHLPATVLSQVAFAAVFALADSSLAGSSISSQAAAITSLLMLGVPDARAKMLTEASYGES</sequence>
<dbReference type="PROSITE" id="PS50977">
    <property type="entry name" value="HTH_TETR_2"/>
    <property type="match status" value="1"/>
</dbReference>
<dbReference type="RefSeq" id="WP_188437856.1">
    <property type="nucleotide sequence ID" value="NZ_BMCM01000006.1"/>
</dbReference>
<evidence type="ECO:0000256" key="2">
    <source>
        <dbReference type="ARBA" id="ARBA00023125"/>
    </source>
</evidence>
<evidence type="ECO:0000313" key="6">
    <source>
        <dbReference type="EMBL" id="GGD88089.1"/>
    </source>
</evidence>
<feature type="domain" description="HTH tetR-type" evidence="5">
    <location>
        <begin position="12"/>
        <end position="70"/>
    </location>
</feature>
<evidence type="ECO:0000256" key="4">
    <source>
        <dbReference type="PROSITE-ProRule" id="PRU00335"/>
    </source>
</evidence>